<organism evidence="1 2">
    <name type="scientific">Orrella marina</name>
    <dbReference type="NCBI Taxonomy" id="2163011"/>
    <lineage>
        <taxon>Bacteria</taxon>
        <taxon>Pseudomonadati</taxon>
        <taxon>Pseudomonadota</taxon>
        <taxon>Betaproteobacteria</taxon>
        <taxon>Burkholderiales</taxon>
        <taxon>Alcaligenaceae</taxon>
        <taxon>Orrella</taxon>
    </lineage>
</organism>
<reference evidence="1 2" key="1">
    <citation type="submission" date="2018-04" db="EMBL/GenBank/DDBJ databases">
        <title>Bordetella sp. HZ20 isolated from seawater.</title>
        <authorList>
            <person name="Sun C."/>
        </authorList>
    </citation>
    <scope>NUCLEOTIDE SEQUENCE [LARGE SCALE GENOMIC DNA]</scope>
    <source>
        <strain evidence="1 2">HZ20</strain>
    </source>
</reference>
<proteinExistence type="predicted"/>
<sequence>MARDRACGVNLHDAMQSQMKRGINVGPEVGAKDELNLPTFPSQSCVNAMPDSSLITPDRQFAPDQLAQSAQTVCKAFRAIWPKGVNWMNRVSG</sequence>
<keyword evidence="2" id="KW-1185">Reference proteome</keyword>
<dbReference type="Proteomes" id="UP000244571">
    <property type="component" value="Chromosome"/>
</dbReference>
<evidence type="ECO:0000313" key="2">
    <source>
        <dbReference type="Proteomes" id="UP000244571"/>
    </source>
</evidence>
<protein>
    <submittedName>
        <fullName evidence="1">Uncharacterized protein</fullName>
    </submittedName>
</protein>
<dbReference type="EMBL" id="CP028901">
    <property type="protein sequence ID" value="AWB32748.1"/>
    <property type="molecule type" value="Genomic_DNA"/>
</dbReference>
<name>A0A2R4XG10_9BURK</name>
<dbReference type="AlphaFoldDB" id="A0A2R4XG10"/>
<accession>A0A2R4XG10</accession>
<dbReference type="KEGG" id="boz:DBV39_02355"/>
<evidence type="ECO:0000313" key="1">
    <source>
        <dbReference type="EMBL" id="AWB32748.1"/>
    </source>
</evidence>
<gene>
    <name evidence="1" type="ORF">DBV39_02355</name>
</gene>